<accession>A0A6P5JER2</accession>
<dbReference type="PANTHER" id="PTHR15028">
    <property type="entry name" value="CD72-RELATED"/>
    <property type="match status" value="1"/>
</dbReference>
<protein>
    <submittedName>
        <fullName evidence="5">B-cell differentiation antigen CD72 isoform X1</fullName>
    </submittedName>
</protein>
<dbReference type="GeneID" id="110201430"/>
<keyword evidence="4" id="KW-1185">Reference proteome</keyword>
<dbReference type="PROSITE" id="PS50041">
    <property type="entry name" value="C_TYPE_LECTIN_2"/>
    <property type="match status" value="1"/>
</dbReference>
<reference evidence="5" key="1">
    <citation type="submission" date="2025-08" db="UniProtKB">
        <authorList>
            <consortium name="RefSeq"/>
        </authorList>
    </citation>
    <scope>IDENTIFICATION</scope>
    <source>
        <tissue evidence="5">Spleen</tissue>
    </source>
</reference>
<gene>
    <name evidence="5" type="primary">CD72</name>
</gene>
<feature type="domain" description="C-type lectin" evidence="3">
    <location>
        <begin position="257"/>
        <end position="354"/>
    </location>
</feature>
<dbReference type="CTD" id="971"/>
<dbReference type="GO" id="GO:0004888">
    <property type="term" value="F:transmembrane signaling receptor activity"/>
    <property type="evidence" value="ECO:0007669"/>
    <property type="project" value="InterPro"/>
</dbReference>
<proteinExistence type="predicted"/>
<evidence type="ECO:0000256" key="1">
    <source>
        <dbReference type="SAM" id="Coils"/>
    </source>
</evidence>
<dbReference type="SMART" id="SM00034">
    <property type="entry name" value="CLECT"/>
    <property type="match status" value="1"/>
</dbReference>
<evidence type="ECO:0000256" key="2">
    <source>
        <dbReference type="SAM" id="MobiDB-lite"/>
    </source>
</evidence>
<evidence type="ECO:0000259" key="3">
    <source>
        <dbReference type="PROSITE" id="PS50041"/>
    </source>
</evidence>
<dbReference type="AlphaFoldDB" id="A0A6P5JER2"/>
<dbReference type="FunCoup" id="A0A6P5JER2">
    <property type="interactions" value="493"/>
</dbReference>
<dbReference type="InterPro" id="IPR016187">
    <property type="entry name" value="CTDL_fold"/>
</dbReference>
<dbReference type="Gene3D" id="3.10.100.10">
    <property type="entry name" value="Mannose-Binding Protein A, subunit A"/>
    <property type="match status" value="1"/>
</dbReference>
<dbReference type="PANTHER" id="PTHR15028:SF6">
    <property type="entry name" value="B-CELL DIFFERENTIATION ANTIGEN CD72"/>
    <property type="match status" value="1"/>
</dbReference>
<dbReference type="InterPro" id="IPR016186">
    <property type="entry name" value="C-type_lectin-like/link_sf"/>
</dbReference>
<dbReference type="RefSeq" id="XP_020832700.1">
    <property type="nucleotide sequence ID" value="XM_020977041.1"/>
</dbReference>
<dbReference type="KEGG" id="pcw:110201430"/>
<dbReference type="InterPro" id="IPR039689">
    <property type="entry name" value="CD72"/>
</dbReference>
<feature type="region of interest" description="Disordered" evidence="2">
    <location>
        <begin position="48"/>
        <end position="73"/>
    </location>
</feature>
<dbReference type="OMA" id="NWEDSQR"/>
<dbReference type="SUPFAM" id="SSF56436">
    <property type="entry name" value="C-type lectin-like"/>
    <property type="match status" value="1"/>
</dbReference>
<evidence type="ECO:0000313" key="5">
    <source>
        <dbReference type="RefSeq" id="XP_020832700.1"/>
    </source>
</evidence>
<organism evidence="4 5">
    <name type="scientific">Phascolarctos cinereus</name>
    <name type="common">Koala</name>
    <dbReference type="NCBI Taxonomy" id="38626"/>
    <lineage>
        <taxon>Eukaryota</taxon>
        <taxon>Metazoa</taxon>
        <taxon>Chordata</taxon>
        <taxon>Craniata</taxon>
        <taxon>Vertebrata</taxon>
        <taxon>Euteleostomi</taxon>
        <taxon>Mammalia</taxon>
        <taxon>Metatheria</taxon>
        <taxon>Diprotodontia</taxon>
        <taxon>Phascolarctidae</taxon>
        <taxon>Phascolarctos</taxon>
    </lineage>
</organism>
<dbReference type="GO" id="GO:0005886">
    <property type="term" value="C:plasma membrane"/>
    <property type="evidence" value="ECO:0007669"/>
    <property type="project" value="InterPro"/>
</dbReference>
<keyword evidence="1" id="KW-0175">Coiled coil</keyword>
<name>A0A6P5JER2_PHACI</name>
<evidence type="ECO:0000313" key="4">
    <source>
        <dbReference type="Proteomes" id="UP000515140"/>
    </source>
</evidence>
<sequence length="370" mass="42835">MAESITYAHLRFVKSPLKKTLSARLKQDPEVDEDGELTYENVQVPSAKDVFPSPAQPGLGEQTGGEKTEKPVTVPHSVTTPIARRILPCPVAWTPHILLSLLGSCLLLGVTTISLGIQYMQISHQLRNTNQVLEVTNGSLWQKLEMGVIHLSRKEMDLQAAREELAQTQQKLEVEKGQHQAAENYLLTCRLEWNKTELSLKDNMEEKKNLEEKLKTLQNRLKQVQPLFSCPSQRNGQERRYLHQFPENCCPLGWMLFKRKCLYVSSSRKTWKESELFCQSLSSKLLVFESLQEKESLRQIIIREKPFGDFWIQGWQMKNKRDRDLNTLCSTLKHYTYTYYSRDSCDETLSFICEKEAIIYPVEMGDHFFD</sequence>
<dbReference type="Proteomes" id="UP000515140">
    <property type="component" value="Unplaced"/>
</dbReference>
<feature type="coiled-coil region" evidence="1">
    <location>
        <begin position="151"/>
        <end position="227"/>
    </location>
</feature>
<dbReference type="InterPro" id="IPR001304">
    <property type="entry name" value="C-type_lectin-like"/>
</dbReference>
<dbReference type="InParanoid" id="A0A6P5JER2"/>